<evidence type="ECO:0000313" key="2">
    <source>
        <dbReference type="EMBL" id="HAV92940.1"/>
    </source>
</evidence>
<name>A0A350HBM4_UNCW3</name>
<keyword evidence="1" id="KW-0812">Transmembrane</keyword>
<organism evidence="2 3">
    <name type="scientific">candidate division WOR-3 bacterium</name>
    <dbReference type="NCBI Taxonomy" id="2052148"/>
    <lineage>
        <taxon>Bacteria</taxon>
        <taxon>Bacteria division WOR-3</taxon>
    </lineage>
</organism>
<protein>
    <recommendedName>
        <fullName evidence="4">ABC transporter permease</fullName>
    </recommendedName>
</protein>
<evidence type="ECO:0008006" key="4">
    <source>
        <dbReference type="Google" id="ProtNLM"/>
    </source>
</evidence>
<dbReference type="EMBL" id="DMZY01000209">
    <property type="protein sequence ID" value="HAV92940.1"/>
    <property type="molecule type" value="Genomic_DNA"/>
</dbReference>
<dbReference type="AlphaFoldDB" id="A0A350HBM4"/>
<dbReference type="Proteomes" id="UP000264062">
    <property type="component" value="Unassembled WGS sequence"/>
</dbReference>
<proteinExistence type="predicted"/>
<evidence type="ECO:0000313" key="3">
    <source>
        <dbReference type="Proteomes" id="UP000264062"/>
    </source>
</evidence>
<sequence>MEREKLKIYGFFSPGIMSSAVSFLTTLLTILAFVTERKSGVLERLLSTPLKEIEIVSGYAFVYEIFRLGYS</sequence>
<reference evidence="2 3" key="1">
    <citation type="journal article" date="2018" name="Nat. Biotechnol.">
        <title>A standardized bacterial taxonomy based on genome phylogeny substantially revises the tree of life.</title>
        <authorList>
            <person name="Parks D.H."/>
            <person name="Chuvochina M."/>
            <person name="Waite D.W."/>
            <person name="Rinke C."/>
            <person name="Skarshewski A."/>
            <person name="Chaumeil P.A."/>
            <person name="Hugenholtz P."/>
        </authorList>
    </citation>
    <scope>NUCLEOTIDE SEQUENCE [LARGE SCALE GENOMIC DNA]</scope>
    <source>
        <strain evidence="2">UBA9956</strain>
    </source>
</reference>
<accession>A0A350HBM4</accession>
<evidence type="ECO:0000256" key="1">
    <source>
        <dbReference type="SAM" id="Phobius"/>
    </source>
</evidence>
<gene>
    <name evidence="2" type="ORF">DCW38_07170</name>
</gene>
<feature type="transmembrane region" description="Helical" evidence="1">
    <location>
        <begin position="12"/>
        <end position="34"/>
    </location>
</feature>
<keyword evidence="1" id="KW-1133">Transmembrane helix</keyword>
<comment type="caution">
    <text evidence="2">The sequence shown here is derived from an EMBL/GenBank/DDBJ whole genome shotgun (WGS) entry which is preliminary data.</text>
</comment>
<keyword evidence="1" id="KW-0472">Membrane</keyword>